<dbReference type="PANTHER" id="PTHR24559:SF430">
    <property type="entry name" value="RNA-DIRECTED DNA POLYMERASE"/>
    <property type="match status" value="1"/>
</dbReference>
<dbReference type="Proteomes" id="UP000504604">
    <property type="component" value="Linkage group LG10"/>
</dbReference>
<dbReference type="GeneID" id="105172079"/>
<dbReference type="InParanoid" id="A0A6I9UC44"/>
<dbReference type="Gene3D" id="3.10.10.10">
    <property type="entry name" value="HIV Type 1 Reverse Transcriptase, subunit A, domain 1"/>
    <property type="match status" value="1"/>
</dbReference>
<dbReference type="InterPro" id="IPR053134">
    <property type="entry name" value="RNA-dir_DNA_polymerase"/>
</dbReference>
<feature type="region of interest" description="Disordered" evidence="1">
    <location>
        <begin position="126"/>
        <end position="147"/>
    </location>
</feature>
<accession>A0A6I9UC44</accession>
<protein>
    <submittedName>
        <fullName evidence="3">Uncharacterized protein LOC105172079</fullName>
    </submittedName>
</protein>
<keyword evidence="2" id="KW-1185">Reference proteome</keyword>
<dbReference type="AlphaFoldDB" id="A0A6I9UC44"/>
<dbReference type="SUPFAM" id="SSF56672">
    <property type="entry name" value="DNA/RNA polymerases"/>
    <property type="match status" value="1"/>
</dbReference>
<feature type="compositionally biased region" description="Basic and acidic residues" evidence="1">
    <location>
        <begin position="132"/>
        <end position="147"/>
    </location>
</feature>
<dbReference type="RefSeq" id="XP_011091718.1">
    <property type="nucleotide sequence ID" value="XM_011093416.1"/>
</dbReference>
<dbReference type="PANTHER" id="PTHR24559">
    <property type="entry name" value="TRANSPOSON TY3-I GAG-POL POLYPROTEIN"/>
    <property type="match status" value="1"/>
</dbReference>
<gene>
    <name evidence="3" type="primary">LOC105172079</name>
</gene>
<reference evidence="3" key="1">
    <citation type="submission" date="2025-08" db="UniProtKB">
        <authorList>
            <consortium name="RefSeq"/>
        </authorList>
    </citation>
    <scope>IDENTIFICATION</scope>
</reference>
<proteinExistence type="predicted"/>
<evidence type="ECO:0000256" key="1">
    <source>
        <dbReference type="SAM" id="MobiDB-lite"/>
    </source>
</evidence>
<dbReference type="OrthoDB" id="1928766at2759"/>
<evidence type="ECO:0000313" key="2">
    <source>
        <dbReference type="Proteomes" id="UP000504604"/>
    </source>
</evidence>
<evidence type="ECO:0000313" key="3">
    <source>
        <dbReference type="RefSeq" id="XP_011091718.1"/>
    </source>
</evidence>
<dbReference type="KEGG" id="sind:105172079"/>
<organism evidence="2 3">
    <name type="scientific">Sesamum indicum</name>
    <name type="common">Oriental sesame</name>
    <name type="synonym">Sesamum orientale</name>
    <dbReference type="NCBI Taxonomy" id="4182"/>
    <lineage>
        <taxon>Eukaryota</taxon>
        <taxon>Viridiplantae</taxon>
        <taxon>Streptophyta</taxon>
        <taxon>Embryophyta</taxon>
        <taxon>Tracheophyta</taxon>
        <taxon>Spermatophyta</taxon>
        <taxon>Magnoliopsida</taxon>
        <taxon>eudicotyledons</taxon>
        <taxon>Gunneridae</taxon>
        <taxon>Pentapetalae</taxon>
        <taxon>asterids</taxon>
        <taxon>lamiids</taxon>
        <taxon>Lamiales</taxon>
        <taxon>Pedaliaceae</taxon>
        <taxon>Sesamum</taxon>
    </lineage>
</organism>
<name>A0A6I9UC44_SESIN</name>
<dbReference type="InterPro" id="IPR043502">
    <property type="entry name" value="DNA/RNA_pol_sf"/>
</dbReference>
<sequence>MGDNAPVKDVIHTIAGGSEGCSNRMRKRFEREHRSNKRTQLMRITTEQEIMFGDCDAGERAGADNDQMVIKMDIANFTVHKVLVDNGSSADIIFREVLKKMDLDSVRLKPVKMLWSALEERKSNRLGDQGEITEKRRREDSSKTEWPKQMERIEPVDHKEIELVQRDPSKRTTIGSKLGEFENVMVTFLRKKVDMFAWDPTNLKGIDPGVIVHRLNVDPAARPVQQKKRTFGIDKNRIIEEEVNKLLKAGYVSEVQYTDWLANMVMVPKTAGKWRMCTDFTDLNKACPKNPYPLSRINLLVDSTAG</sequence>